<evidence type="ECO:0000313" key="2">
    <source>
        <dbReference type="Proteomes" id="UP000801492"/>
    </source>
</evidence>
<dbReference type="Pfam" id="PF11901">
    <property type="entry name" value="DM9"/>
    <property type="match status" value="1"/>
</dbReference>
<dbReference type="EMBL" id="VTPC01078928">
    <property type="protein sequence ID" value="KAF2888218.1"/>
    <property type="molecule type" value="Genomic_DNA"/>
</dbReference>
<accession>A0A8K0CIY7</accession>
<feature type="non-terminal residue" evidence="1">
    <location>
        <position position="1"/>
    </location>
</feature>
<name>A0A8K0CIY7_IGNLU</name>
<dbReference type="AlphaFoldDB" id="A0A8K0CIY7"/>
<keyword evidence="2" id="KW-1185">Reference proteome</keyword>
<gene>
    <name evidence="1" type="ORF">ILUMI_17955</name>
</gene>
<protein>
    <submittedName>
        <fullName evidence="1">Uncharacterized protein</fullName>
    </submittedName>
</protein>
<reference evidence="1" key="1">
    <citation type="submission" date="2019-08" db="EMBL/GenBank/DDBJ databases">
        <title>The genome of the North American firefly Photinus pyralis.</title>
        <authorList>
            <consortium name="Photinus pyralis genome working group"/>
            <person name="Fallon T.R."/>
            <person name="Sander Lower S.E."/>
            <person name="Weng J.-K."/>
        </authorList>
    </citation>
    <scope>NUCLEOTIDE SEQUENCE</scope>
    <source>
        <strain evidence="1">TRF0915ILg1</strain>
        <tissue evidence="1">Whole body</tissue>
    </source>
</reference>
<proteinExistence type="predicted"/>
<sequence length="125" mass="13901">ILCTRHPGKFEWLHSGNGLVDNIDPNILVVGGFEPGAQMYVGRKQIDNELVLGKIIKGPRQTTLNTTKNGTGTQHADFDILTYNSNKKDINKTNQSLDIDVRIPGNETSGTTHNQHIIVINYYNN</sequence>
<evidence type="ECO:0000313" key="1">
    <source>
        <dbReference type="EMBL" id="KAF2888218.1"/>
    </source>
</evidence>
<organism evidence="1 2">
    <name type="scientific">Ignelater luminosus</name>
    <name type="common">Cucubano</name>
    <name type="synonym">Pyrophorus luminosus</name>
    <dbReference type="NCBI Taxonomy" id="2038154"/>
    <lineage>
        <taxon>Eukaryota</taxon>
        <taxon>Metazoa</taxon>
        <taxon>Ecdysozoa</taxon>
        <taxon>Arthropoda</taxon>
        <taxon>Hexapoda</taxon>
        <taxon>Insecta</taxon>
        <taxon>Pterygota</taxon>
        <taxon>Neoptera</taxon>
        <taxon>Endopterygota</taxon>
        <taxon>Coleoptera</taxon>
        <taxon>Polyphaga</taxon>
        <taxon>Elateriformia</taxon>
        <taxon>Elateroidea</taxon>
        <taxon>Elateridae</taxon>
        <taxon>Agrypninae</taxon>
        <taxon>Pyrophorini</taxon>
        <taxon>Ignelater</taxon>
    </lineage>
</organism>
<dbReference type="Proteomes" id="UP000801492">
    <property type="component" value="Unassembled WGS sequence"/>
</dbReference>
<dbReference type="InterPro" id="IPR006616">
    <property type="entry name" value="DM9_repeat"/>
</dbReference>
<comment type="caution">
    <text evidence="1">The sequence shown here is derived from an EMBL/GenBank/DDBJ whole genome shotgun (WGS) entry which is preliminary data.</text>
</comment>